<evidence type="ECO:0000313" key="1">
    <source>
        <dbReference type="EMBL" id="KAE9190880.1"/>
    </source>
</evidence>
<reference evidence="1 3" key="1">
    <citation type="submission" date="2018-08" db="EMBL/GenBank/DDBJ databases">
        <title>Genomic investigation of the strawberry pathogen Phytophthora fragariae indicates pathogenicity is determined by transcriptional variation in three key races.</title>
        <authorList>
            <person name="Adams T.M."/>
            <person name="Armitage A.D."/>
            <person name="Sobczyk M.K."/>
            <person name="Bates H.J."/>
            <person name="Dunwell J.M."/>
            <person name="Nellist C.F."/>
            <person name="Harrison R.J."/>
        </authorList>
    </citation>
    <scope>NUCLEOTIDE SEQUENCE [LARGE SCALE GENOMIC DNA]</scope>
    <source>
        <strain evidence="1 3">NOV-27</strain>
        <strain evidence="2 4">NOV-77</strain>
    </source>
</reference>
<sequence>MFIMRCAPQDSRASLGWVPLRRPAPRFARATNTCALSGLTPIVLSWSRPTVMIAATCGGRLRHRKREFPRSACPSILAQSISARTRSMCRSGLLPEISMCCLKTM</sequence>
<name>A0A6A3WTL7_9STRA</name>
<dbReference type="Proteomes" id="UP000486351">
    <property type="component" value="Unassembled WGS sequence"/>
</dbReference>
<accession>A0A6A3WTL7</accession>
<dbReference type="AlphaFoldDB" id="A0A6A3WTL7"/>
<keyword evidence="3" id="KW-1185">Reference proteome</keyword>
<comment type="caution">
    <text evidence="1">The sequence shown here is derived from an EMBL/GenBank/DDBJ whole genome shotgun (WGS) entry which is preliminary data.</text>
</comment>
<gene>
    <name evidence="1" type="ORF">PF005_g19067</name>
    <name evidence="2" type="ORF">PF008_g18648</name>
</gene>
<dbReference type="EMBL" id="QXFY01001436">
    <property type="protein sequence ID" value="KAE9317810.1"/>
    <property type="molecule type" value="Genomic_DNA"/>
</dbReference>
<proteinExistence type="predicted"/>
<organism evidence="1 3">
    <name type="scientific">Phytophthora fragariae</name>
    <dbReference type="NCBI Taxonomy" id="53985"/>
    <lineage>
        <taxon>Eukaryota</taxon>
        <taxon>Sar</taxon>
        <taxon>Stramenopiles</taxon>
        <taxon>Oomycota</taxon>
        <taxon>Peronosporomycetes</taxon>
        <taxon>Peronosporales</taxon>
        <taxon>Peronosporaceae</taxon>
        <taxon>Phytophthora</taxon>
    </lineage>
</organism>
<evidence type="ECO:0000313" key="4">
    <source>
        <dbReference type="Proteomes" id="UP000486351"/>
    </source>
</evidence>
<dbReference type="EMBL" id="QXGB01001432">
    <property type="protein sequence ID" value="KAE9190880.1"/>
    <property type="molecule type" value="Genomic_DNA"/>
</dbReference>
<evidence type="ECO:0000313" key="2">
    <source>
        <dbReference type="EMBL" id="KAE9317810.1"/>
    </source>
</evidence>
<protein>
    <submittedName>
        <fullName evidence="1">Uncharacterized protein</fullName>
    </submittedName>
</protein>
<evidence type="ECO:0000313" key="3">
    <source>
        <dbReference type="Proteomes" id="UP000433483"/>
    </source>
</evidence>
<dbReference type="Proteomes" id="UP000433483">
    <property type="component" value="Unassembled WGS sequence"/>
</dbReference>